<feature type="signal peptide" evidence="1">
    <location>
        <begin position="1"/>
        <end position="23"/>
    </location>
</feature>
<feature type="chain" id="PRO_5045187858" evidence="1">
    <location>
        <begin position="24"/>
        <end position="194"/>
    </location>
</feature>
<reference evidence="2 3" key="1">
    <citation type="submission" date="2018-10" db="EMBL/GenBank/DDBJ databases">
        <title>Roseomonas sp. nov., isolated from feces of Tibetan antelopes in the Qinghai-Tibet plateau, China.</title>
        <authorList>
            <person name="Tian Z."/>
        </authorList>
    </citation>
    <scope>NUCLEOTIDE SEQUENCE [LARGE SCALE GENOMIC DNA]</scope>
    <source>
        <strain evidence="2 3">Z23</strain>
    </source>
</reference>
<dbReference type="Proteomes" id="UP000274097">
    <property type="component" value="Unassembled WGS sequence"/>
</dbReference>
<keyword evidence="1" id="KW-0732">Signal</keyword>
<keyword evidence="3" id="KW-1185">Reference proteome</keyword>
<proteinExistence type="predicted"/>
<gene>
    <name evidence="2" type="ORF">EBE87_11350</name>
</gene>
<protein>
    <submittedName>
        <fullName evidence="2">DUF4893 domain-containing protein</fullName>
    </submittedName>
</protein>
<evidence type="ECO:0000313" key="2">
    <source>
        <dbReference type="EMBL" id="RMI24738.1"/>
    </source>
</evidence>
<dbReference type="InterPro" id="IPR032609">
    <property type="entry name" value="DUF4893"/>
</dbReference>
<organism evidence="2 3">
    <name type="scientific">Teichococcus wenyumeiae</name>
    <dbReference type="NCBI Taxonomy" id="2478470"/>
    <lineage>
        <taxon>Bacteria</taxon>
        <taxon>Pseudomonadati</taxon>
        <taxon>Pseudomonadota</taxon>
        <taxon>Alphaproteobacteria</taxon>
        <taxon>Acetobacterales</taxon>
        <taxon>Roseomonadaceae</taxon>
        <taxon>Roseomonas</taxon>
    </lineage>
</organism>
<dbReference type="Pfam" id="PF16233">
    <property type="entry name" value="DUF4893"/>
    <property type="match status" value="1"/>
</dbReference>
<evidence type="ECO:0000313" key="3">
    <source>
        <dbReference type="Proteomes" id="UP000274097"/>
    </source>
</evidence>
<evidence type="ECO:0000256" key="1">
    <source>
        <dbReference type="SAM" id="SignalP"/>
    </source>
</evidence>
<name>A0ABX9VJL6_9PROT</name>
<dbReference type="EMBL" id="RFLX01000007">
    <property type="protein sequence ID" value="RMI24738.1"/>
    <property type="molecule type" value="Genomic_DNA"/>
</dbReference>
<accession>A0ABX9VJL6</accession>
<sequence length="194" mass="21685">MGMTHRFLWLALAGMLVVAPALAEGSFPEELSPFDQGRLERFDTVRREAIAAARARGKPADVAVLNQVLKGEAASIPPARMAGDWRCRLLKLGGTPPLVVYADFKCRITDDAEGLRLEKITGSQRTSGIFYDIPGRRLGYAGAEAWGNERPLRYGQDMQRDQVGYLVPVSADRMRLELPLPMRESRFDILELRR</sequence>
<comment type="caution">
    <text evidence="2">The sequence shown here is derived from an EMBL/GenBank/DDBJ whole genome shotgun (WGS) entry which is preliminary data.</text>
</comment>